<gene>
    <name evidence="2" type="ORF">EV671_101874</name>
</gene>
<evidence type="ECO:0000256" key="1">
    <source>
        <dbReference type="SAM" id="Phobius"/>
    </source>
</evidence>
<dbReference type="Proteomes" id="UP000295110">
    <property type="component" value="Unassembled WGS sequence"/>
</dbReference>
<sequence length="75" mass="8148">MARPDLERALREGLADAIGFVAGALAGWWLGRQFGIDFIASPDWNARQLVGLGLIVAGCGAGRWLARRLILKESR</sequence>
<proteinExistence type="predicted"/>
<keyword evidence="3" id="KW-1185">Reference proteome</keyword>
<dbReference type="EMBL" id="SMBU01000018">
    <property type="protein sequence ID" value="TCU93814.1"/>
    <property type="molecule type" value="Genomic_DNA"/>
</dbReference>
<dbReference type="OrthoDB" id="8854084at2"/>
<feature type="transmembrane region" description="Helical" evidence="1">
    <location>
        <begin position="12"/>
        <end position="29"/>
    </location>
</feature>
<organism evidence="2 3">
    <name type="scientific">Roseateles saccharophilus</name>
    <name type="common">Pseudomonas saccharophila</name>
    <dbReference type="NCBI Taxonomy" id="304"/>
    <lineage>
        <taxon>Bacteria</taxon>
        <taxon>Pseudomonadati</taxon>
        <taxon>Pseudomonadota</taxon>
        <taxon>Betaproteobacteria</taxon>
        <taxon>Burkholderiales</taxon>
        <taxon>Sphaerotilaceae</taxon>
        <taxon>Roseateles</taxon>
    </lineage>
</organism>
<evidence type="ECO:0000313" key="2">
    <source>
        <dbReference type="EMBL" id="TCU93814.1"/>
    </source>
</evidence>
<accession>A0A4R3UUT9</accession>
<protein>
    <submittedName>
        <fullName evidence="2">Uncharacterized protein</fullName>
    </submittedName>
</protein>
<keyword evidence="1" id="KW-0812">Transmembrane</keyword>
<evidence type="ECO:0000313" key="3">
    <source>
        <dbReference type="Proteomes" id="UP000295110"/>
    </source>
</evidence>
<comment type="caution">
    <text evidence="2">The sequence shown here is derived from an EMBL/GenBank/DDBJ whole genome shotgun (WGS) entry which is preliminary data.</text>
</comment>
<reference evidence="2 3" key="1">
    <citation type="submission" date="2019-03" db="EMBL/GenBank/DDBJ databases">
        <title>Genomic Encyclopedia of Type Strains, Phase IV (KMG-IV): sequencing the most valuable type-strain genomes for metagenomic binning, comparative biology and taxonomic classification.</title>
        <authorList>
            <person name="Goeker M."/>
        </authorList>
    </citation>
    <scope>NUCLEOTIDE SEQUENCE [LARGE SCALE GENOMIC DNA]</scope>
    <source>
        <strain evidence="2 3">DSM 654</strain>
    </source>
</reference>
<keyword evidence="1" id="KW-0472">Membrane</keyword>
<dbReference type="RefSeq" id="WP_132573318.1">
    <property type="nucleotide sequence ID" value="NZ_CBCSGL010000040.1"/>
</dbReference>
<dbReference type="AlphaFoldDB" id="A0A4R3UUT9"/>
<name>A0A4R3UUT9_ROSSA</name>
<keyword evidence="1" id="KW-1133">Transmembrane helix</keyword>
<feature type="transmembrane region" description="Helical" evidence="1">
    <location>
        <begin position="49"/>
        <end position="66"/>
    </location>
</feature>